<gene>
    <name evidence="3" type="ORF">J1C56_24425</name>
</gene>
<dbReference type="EMBL" id="JAFLWW010000008">
    <property type="protein sequence ID" value="MBT1158722.1"/>
    <property type="molecule type" value="Genomic_DNA"/>
</dbReference>
<evidence type="ECO:0000313" key="4">
    <source>
        <dbReference type="Proteomes" id="UP001138921"/>
    </source>
</evidence>
<keyword evidence="4" id="KW-1185">Reference proteome</keyword>
<reference evidence="3" key="2">
    <citation type="submission" date="2021-03" db="EMBL/GenBank/DDBJ databases">
        <authorList>
            <person name="Artuso I."/>
            <person name="Turrini P."/>
            <person name="Pirolo M."/>
            <person name="Lugli G.A."/>
            <person name="Ventura M."/>
            <person name="Visca P."/>
        </authorList>
    </citation>
    <scope>NUCLEOTIDE SEQUENCE</scope>
    <source>
        <strain evidence="3">LMG 26462</strain>
    </source>
</reference>
<comment type="caution">
    <text evidence="3">The sequence shown here is derived from an EMBL/GenBank/DDBJ whole genome shotgun (WGS) entry which is preliminary data.</text>
</comment>
<dbReference type="RefSeq" id="WP_214392597.1">
    <property type="nucleotide sequence ID" value="NZ_JAFLWW010000008.1"/>
</dbReference>
<feature type="compositionally biased region" description="Polar residues" evidence="1">
    <location>
        <begin position="98"/>
        <end position="111"/>
    </location>
</feature>
<dbReference type="InterPro" id="IPR018759">
    <property type="entry name" value="BBP2_2"/>
</dbReference>
<dbReference type="Proteomes" id="UP001138921">
    <property type="component" value="Unassembled WGS sequence"/>
</dbReference>
<reference evidence="3" key="1">
    <citation type="journal article" date="2021" name="Microorganisms">
        <title>Phylogenomic Reconstruction and Metabolic Potential of the Genus Aminobacter.</title>
        <authorList>
            <person name="Artuso I."/>
            <person name="Turrini P."/>
            <person name="Pirolo M."/>
            <person name="Lugli G.A."/>
            <person name="Ventura M."/>
            <person name="Visca P."/>
        </authorList>
    </citation>
    <scope>NUCLEOTIDE SEQUENCE</scope>
    <source>
        <strain evidence="3">LMG 26462</strain>
    </source>
</reference>
<feature type="region of interest" description="Disordered" evidence="1">
    <location>
        <begin position="92"/>
        <end position="191"/>
    </location>
</feature>
<dbReference type="AlphaFoldDB" id="A0A9X1AFL2"/>
<feature type="compositionally biased region" description="Basic and acidic residues" evidence="1">
    <location>
        <begin position="169"/>
        <end position="182"/>
    </location>
</feature>
<sequence length="562" mass="60434">MAQIRPEHRKRNTALRVLLATASVATLLCAAPLHAQETGLRGPVSEDDLNNTLLLYKRRPAAEPVQDQAPAYQPVSPGAIPTQADAEATDLFSEPPNAENTTAGSSSSARLPTTARQRAREARERQAGTAATSAATERPATAAINEELTTGTVRQGTVDSETEIENGPEAERQRAIEGRRPQPDANPFEPTGVRFGTFVLKPSLEQGITATSNADSSSDGKSAILSETTLRLNAASDWENHSATIDAYGNYRKSVSGQEVKDLSGGIDGRLQLDFADDLRALARLGYSMRPESTSSPVVISGTAERPTLHTLNGSLGVEKDVGKLRFGVTGEVVDESYSDAELTDGTTLSQKDRDSTLYTGKVRVGYEVSPAFTPFGEVEFGRRVYDLRFDTAGFERSSKRTGARAGVEIDMGEKFGGEISAGWISEDFDDDRLKTVSAATIAADLKWSPMRGTIVGLTGETLVEGSTTAGDSGSVLYNGRLSIERQIRSNLTAFLAGGVGYRDYASSNDHELRLSAEAGLTWWLNRYAGLTGKLRHETFDSTLSNRDAKTNSVFVGLKIQR</sequence>
<name>A0A9X1AFL2_9HYPH</name>
<protein>
    <submittedName>
        <fullName evidence="3">Outer membrane beta-barrel protein</fullName>
    </submittedName>
</protein>
<proteinExistence type="predicted"/>
<feature type="chain" id="PRO_5040949129" evidence="2">
    <location>
        <begin position="36"/>
        <end position="562"/>
    </location>
</feature>
<keyword evidence="2" id="KW-0732">Signal</keyword>
<feature type="compositionally biased region" description="Polar residues" evidence="1">
    <location>
        <begin position="147"/>
        <end position="159"/>
    </location>
</feature>
<evidence type="ECO:0000256" key="2">
    <source>
        <dbReference type="SAM" id="SignalP"/>
    </source>
</evidence>
<feature type="signal peptide" evidence="2">
    <location>
        <begin position="1"/>
        <end position="35"/>
    </location>
</feature>
<organism evidence="3 4">
    <name type="scientific">Aminobacter anthyllidis</name>
    <dbReference type="NCBI Taxonomy" id="1035067"/>
    <lineage>
        <taxon>Bacteria</taxon>
        <taxon>Pseudomonadati</taxon>
        <taxon>Pseudomonadota</taxon>
        <taxon>Alphaproteobacteria</taxon>
        <taxon>Hyphomicrobiales</taxon>
        <taxon>Phyllobacteriaceae</taxon>
        <taxon>Aminobacter</taxon>
    </lineage>
</organism>
<evidence type="ECO:0000313" key="3">
    <source>
        <dbReference type="EMBL" id="MBT1158722.1"/>
    </source>
</evidence>
<accession>A0A9X1AFL2</accession>
<evidence type="ECO:0000256" key="1">
    <source>
        <dbReference type="SAM" id="MobiDB-lite"/>
    </source>
</evidence>
<dbReference type="Pfam" id="PF10082">
    <property type="entry name" value="BBP2_2"/>
    <property type="match status" value="1"/>
</dbReference>